<comment type="caution">
    <text evidence="1">The sequence shown here is derived from an EMBL/GenBank/DDBJ whole genome shotgun (WGS) entry which is preliminary data.</text>
</comment>
<evidence type="ECO:0008006" key="3">
    <source>
        <dbReference type="Google" id="ProtNLM"/>
    </source>
</evidence>
<gene>
    <name evidence="1" type="ORF">GCM10010191_89230</name>
</gene>
<name>A0ABP5XHV3_9ACTN</name>
<dbReference type="EMBL" id="BAAARW010000044">
    <property type="protein sequence ID" value="GAA2456062.1"/>
    <property type="molecule type" value="Genomic_DNA"/>
</dbReference>
<evidence type="ECO:0000313" key="2">
    <source>
        <dbReference type="Proteomes" id="UP001501231"/>
    </source>
</evidence>
<reference evidence="2" key="1">
    <citation type="journal article" date="2019" name="Int. J. Syst. Evol. Microbiol.">
        <title>The Global Catalogue of Microorganisms (GCM) 10K type strain sequencing project: providing services to taxonomists for standard genome sequencing and annotation.</title>
        <authorList>
            <consortium name="The Broad Institute Genomics Platform"/>
            <consortium name="The Broad Institute Genome Sequencing Center for Infectious Disease"/>
            <person name="Wu L."/>
            <person name="Ma J."/>
        </authorList>
    </citation>
    <scope>NUCLEOTIDE SEQUENCE [LARGE SCALE GENOMIC DNA]</scope>
    <source>
        <strain evidence="2">JCM 3325</strain>
    </source>
</reference>
<dbReference type="Proteomes" id="UP001501231">
    <property type="component" value="Unassembled WGS sequence"/>
</dbReference>
<keyword evidence="2" id="KW-1185">Reference proteome</keyword>
<protein>
    <recommendedName>
        <fullName evidence="3">ATP/GTP-binding protein</fullName>
    </recommendedName>
</protein>
<proteinExistence type="predicted"/>
<organism evidence="1 2">
    <name type="scientific">Actinomadura vinacea</name>
    <dbReference type="NCBI Taxonomy" id="115336"/>
    <lineage>
        <taxon>Bacteria</taxon>
        <taxon>Bacillati</taxon>
        <taxon>Actinomycetota</taxon>
        <taxon>Actinomycetes</taxon>
        <taxon>Streptosporangiales</taxon>
        <taxon>Thermomonosporaceae</taxon>
        <taxon>Actinomadura</taxon>
    </lineage>
</organism>
<evidence type="ECO:0000313" key="1">
    <source>
        <dbReference type="EMBL" id="GAA2456062.1"/>
    </source>
</evidence>
<accession>A0ABP5XHV3</accession>
<sequence length="255" mass="26934">MPIVATNTLILFTGTFLTPTVSIADHLPPIGNKNGYGFGVRQEVGSAAPRGAASSATESAVYIPTEVTSTATCQPGVLWAAIRICRPNRPLDAKAGRSPAEVALSEWRRLPIPEPEVRTAPPRGSSGLVGLPHWFWVANWRPLSERAQAGGAWVEITARPQSLTVDPGGGQQSVRCPGAGTAYDASRPAASQRTDCSYTFSRSSLHQGDNAYRVRVTVTWGGTWVGSGGAGGVLPPLSRSTSFPVRVAEAQGLYR</sequence>